<dbReference type="Proteomes" id="UP000324797">
    <property type="component" value="Unassembled WGS sequence"/>
</dbReference>
<evidence type="ECO:0000313" key="1">
    <source>
        <dbReference type="EMBL" id="TYO67377.1"/>
    </source>
</evidence>
<accession>A0A5S4YV33</accession>
<reference evidence="1 2" key="1">
    <citation type="submission" date="2019-08" db="EMBL/GenBank/DDBJ databases">
        <title>Bradyrhizobium hipponensis sp. nov., a rhizobium isolated from a Lupinus angustifolius root nodule in Tunisia.</title>
        <authorList>
            <person name="Off K."/>
            <person name="Rejili M."/>
            <person name="Mars M."/>
            <person name="Brachmann A."/>
            <person name="Marin M."/>
        </authorList>
    </citation>
    <scope>NUCLEOTIDE SEQUENCE [LARGE SCALE GENOMIC DNA]</scope>
    <source>
        <strain evidence="2">aSej3</strain>
    </source>
</reference>
<gene>
    <name evidence="1" type="ORF">FXV83_07210</name>
</gene>
<protein>
    <submittedName>
        <fullName evidence="1">Uncharacterized protein</fullName>
    </submittedName>
</protein>
<organism evidence="1 2">
    <name type="scientific">Bradyrhizobium hipponense</name>
    <dbReference type="NCBI Taxonomy" id="2605638"/>
    <lineage>
        <taxon>Bacteria</taxon>
        <taxon>Pseudomonadati</taxon>
        <taxon>Pseudomonadota</taxon>
        <taxon>Alphaproteobacteria</taxon>
        <taxon>Hyphomicrobiales</taxon>
        <taxon>Nitrobacteraceae</taxon>
        <taxon>Bradyrhizobium</taxon>
    </lineage>
</organism>
<proteinExistence type="predicted"/>
<evidence type="ECO:0000313" key="2">
    <source>
        <dbReference type="Proteomes" id="UP000324797"/>
    </source>
</evidence>
<comment type="caution">
    <text evidence="1">The sequence shown here is derived from an EMBL/GenBank/DDBJ whole genome shotgun (WGS) entry which is preliminary data.</text>
</comment>
<name>A0A5S4YV33_9BRAD</name>
<sequence length="61" mass="7059">MKRLRFKPKSSLKVRLAIEARQLSDEAETFPPGHKRDSLLRKSRQTKVASDIVEWLISPGR</sequence>
<dbReference type="AlphaFoldDB" id="A0A5S4YV33"/>
<dbReference type="EMBL" id="VSTH01000019">
    <property type="protein sequence ID" value="TYO67377.1"/>
    <property type="molecule type" value="Genomic_DNA"/>
</dbReference>
<keyword evidence="2" id="KW-1185">Reference proteome</keyword>